<gene>
    <name evidence="2" type="ORF">CDAUBV1_LOCUS3350</name>
</gene>
<dbReference type="InterPro" id="IPR037177">
    <property type="entry name" value="DLC_sf"/>
</dbReference>
<dbReference type="Gene3D" id="3.30.740.10">
    <property type="entry name" value="Protein Inhibitor Of Neuronal Nitric Oxide Synthase"/>
    <property type="match status" value="1"/>
</dbReference>
<dbReference type="GO" id="GO:0030286">
    <property type="term" value="C:dynein complex"/>
    <property type="evidence" value="ECO:0007669"/>
    <property type="project" value="InterPro"/>
</dbReference>
<proteinExistence type="predicted"/>
<dbReference type="SUPFAM" id="SSF54648">
    <property type="entry name" value="DLC"/>
    <property type="match status" value="1"/>
</dbReference>
<dbReference type="SUPFAM" id="SSF47473">
    <property type="entry name" value="EF-hand"/>
    <property type="match status" value="1"/>
</dbReference>
<dbReference type="Proteomes" id="UP001497525">
    <property type="component" value="Unassembled WGS sequence"/>
</dbReference>
<dbReference type="Pfam" id="PF01221">
    <property type="entry name" value="Dynein_light"/>
    <property type="match status" value="1"/>
</dbReference>
<accession>A0AAV2T415</accession>
<dbReference type="CDD" id="cd21454">
    <property type="entry name" value="DLC-like_TAL"/>
    <property type="match status" value="1"/>
</dbReference>
<dbReference type="SMART" id="SM01375">
    <property type="entry name" value="Dynein_light"/>
    <property type="match status" value="1"/>
</dbReference>
<protein>
    <recommendedName>
        <fullName evidence="1">EF-hand domain-containing protein</fullName>
    </recommendedName>
</protein>
<sequence length="167" mass="19569">MEPFIQAFFSVDTDGDETIYIKDLENYVKRNNMDPKMVDRWKELFDKEGTGKITLQKFCHVLGLEITKVREQRHGGLRKEIHVIKATMPLNNQVPVSEAAYQMISSGRLNEQDLCEQLRQYLNKTYGNHWHVVITDSSTWASFSEIPGTSFFFECKGRKYLLWRTPE</sequence>
<dbReference type="GO" id="GO:0007017">
    <property type="term" value="P:microtubule-based process"/>
    <property type="evidence" value="ECO:0007669"/>
    <property type="project" value="InterPro"/>
</dbReference>
<reference evidence="2" key="1">
    <citation type="submission" date="2024-06" db="EMBL/GenBank/DDBJ databases">
        <authorList>
            <person name="Liu X."/>
            <person name="Lenzi L."/>
            <person name="Haldenby T S."/>
            <person name="Uol C."/>
        </authorList>
    </citation>
    <scope>NUCLEOTIDE SEQUENCE</scope>
</reference>
<evidence type="ECO:0000259" key="1">
    <source>
        <dbReference type="Pfam" id="PF13499"/>
    </source>
</evidence>
<dbReference type="InterPro" id="IPR002048">
    <property type="entry name" value="EF_hand_dom"/>
</dbReference>
<evidence type="ECO:0000313" key="2">
    <source>
        <dbReference type="EMBL" id="CAL5131178.1"/>
    </source>
</evidence>
<feature type="domain" description="EF-hand" evidence="1">
    <location>
        <begin position="6"/>
        <end position="61"/>
    </location>
</feature>
<dbReference type="GO" id="GO:0005509">
    <property type="term" value="F:calcium ion binding"/>
    <property type="evidence" value="ECO:0007669"/>
    <property type="project" value="InterPro"/>
</dbReference>
<evidence type="ECO:0000313" key="3">
    <source>
        <dbReference type="Proteomes" id="UP001497525"/>
    </source>
</evidence>
<comment type="caution">
    <text evidence="2">The sequence shown here is derived from an EMBL/GenBank/DDBJ whole genome shotgun (WGS) entry which is preliminary data.</text>
</comment>
<dbReference type="AlphaFoldDB" id="A0AAV2T415"/>
<dbReference type="Gene3D" id="1.10.238.10">
    <property type="entry name" value="EF-hand"/>
    <property type="match status" value="1"/>
</dbReference>
<dbReference type="InterPro" id="IPR011992">
    <property type="entry name" value="EF-hand-dom_pair"/>
</dbReference>
<organism evidence="2 3">
    <name type="scientific">Calicophoron daubneyi</name>
    <name type="common">Rumen fluke</name>
    <name type="synonym">Paramphistomum daubneyi</name>
    <dbReference type="NCBI Taxonomy" id="300641"/>
    <lineage>
        <taxon>Eukaryota</taxon>
        <taxon>Metazoa</taxon>
        <taxon>Spiralia</taxon>
        <taxon>Lophotrochozoa</taxon>
        <taxon>Platyhelminthes</taxon>
        <taxon>Trematoda</taxon>
        <taxon>Digenea</taxon>
        <taxon>Plagiorchiida</taxon>
        <taxon>Pronocephalata</taxon>
        <taxon>Paramphistomoidea</taxon>
        <taxon>Paramphistomidae</taxon>
        <taxon>Calicophoron</taxon>
    </lineage>
</organism>
<name>A0AAV2T415_CALDB</name>
<dbReference type="InterPro" id="IPR001372">
    <property type="entry name" value="Dynein_light_chain_typ-1/2"/>
</dbReference>
<dbReference type="Pfam" id="PF13499">
    <property type="entry name" value="EF-hand_7"/>
    <property type="match status" value="1"/>
</dbReference>
<dbReference type="EMBL" id="CAXLJL010000079">
    <property type="protein sequence ID" value="CAL5131178.1"/>
    <property type="molecule type" value="Genomic_DNA"/>
</dbReference>